<name>E8PSD6_YERPE</name>
<dbReference type="EMBL" id="CP002181">
    <property type="protein sequence ID" value="ADW66936.1"/>
    <property type="molecule type" value="Genomic_DNA"/>
</dbReference>
<accession>E8PSD6</accession>
<geneLocation type="plasmid" evidence="2">
    <name>pJARS36</name>
</geneLocation>
<dbReference type="PROSITE" id="PS51257">
    <property type="entry name" value="PROKAR_LIPOPROTEIN"/>
    <property type="match status" value="1"/>
</dbReference>
<dbReference type="AlphaFoldDB" id="E8PSD6"/>
<proteinExistence type="predicted"/>
<feature type="chain" id="PRO_5003229238" evidence="1">
    <location>
        <begin position="20"/>
        <end position="46"/>
    </location>
</feature>
<keyword evidence="1" id="KW-0732">Signal</keyword>
<evidence type="ECO:0000313" key="2">
    <source>
        <dbReference type="EMBL" id="ADW66936.1"/>
    </source>
</evidence>
<sequence>MKKIMIALVLGCFLTGCTATNPPEAPQAKGGWQIMNTSVNDITKGY</sequence>
<organism evidence="2">
    <name type="scientific">Yersinia pestis Java 9</name>
    <dbReference type="NCBI Taxonomy" id="880632"/>
    <lineage>
        <taxon>Bacteria</taxon>
        <taxon>Pseudomonadati</taxon>
        <taxon>Pseudomonadota</taxon>
        <taxon>Gammaproteobacteria</taxon>
        <taxon>Enterobacterales</taxon>
        <taxon>Yersiniaceae</taxon>
        <taxon>Yersinia</taxon>
    </lineage>
</organism>
<evidence type="ECO:0000256" key="1">
    <source>
        <dbReference type="SAM" id="SignalP"/>
    </source>
</evidence>
<gene>
    <name evidence="2" type="ORF">YPJ_pJARS3612</name>
</gene>
<protein>
    <submittedName>
        <fullName evidence="2">Conserved domain protein</fullName>
    </submittedName>
</protein>
<keyword evidence="2" id="KW-0614">Plasmid</keyword>
<feature type="signal peptide" evidence="1">
    <location>
        <begin position="1"/>
        <end position="19"/>
    </location>
</feature>
<reference evidence="2" key="1">
    <citation type="journal article" date="2012" name="PLoS ONE">
        <title>Novel Plasmids and Resistance Phenotypes in Yersinia pestis: Unique Plasmid Inventory of Strain Java 9 Mediates High Levels of Arsenic Resistance.</title>
        <authorList>
            <person name="Eppinger M."/>
            <person name="Radnedge L."/>
            <person name="Andersen G."/>
            <person name="Vietri N."/>
            <person name="Severson G."/>
            <person name="Mou S."/>
            <person name="Ravel J."/>
            <person name="Worsham P.L."/>
        </authorList>
    </citation>
    <scope>NUCLEOTIDE SEQUENCE [LARGE SCALE GENOMIC DNA]</scope>
    <source>
        <strain evidence="2">Java 9</strain>
        <plasmid evidence="2">pJARS36</plasmid>
    </source>
</reference>